<evidence type="ECO:0000313" key="2">
    <source>
        <dbReference type="EMBL" id="KAF2135729.1"/>
    </source>
</evidence>
<feature type="compositionally biased region" description="Polar residues" evidence="1">
    <location>
        <begin position="231"/>
        <end position="241"/>
    </location>
</feature>
<sequence length="253" mass="26973">MPIISMGNGEIRLSDPNSVCGVCVCVCLPVCLSACLPACLPPCHPTKPVRSLARSPTLPLPPYPILPYPALSYPTLPYPTLPYPTLPYHTSNPFPISHVRSGVLSGAFRPPVRGETKPFVAARALAPKSPAAFLLACLSCFHRQAIQIRLPGHGQNPIARPVSHARPSLLHIRAGRSTRRQIRDFSHPECAVACVSPPFPGTGSTLSFLPSTEISHRFVPLSPPSHCACTTTHPGSPQSIVVPSPDPASAETF</sequence>
<organism evidence="2 3">
    <name type="scientific">Aplosporella prunicola CBS 121167</name>
    <dbReference type="NCBI Taxonomy" id="1176127"/>
    <lineage>
        <taxon>Eukaryota</taxon>
        <taxon>Fungi</taxon>
        <taxon>Dikarya</taxon>
        <taxon>Ascomycota</taxon>
        <taxon>Pezizomycotina</taxon>
        <taxon>Dothideomycetes</taxon>
        <taxon>Dothideomycetes incertae sedis</taxon>
        <taxon>Botryosphaeriales</taxon>
        <taxon>Aplosporellaceae</taxon>
        <taxon>Aplosporella</taxon>
    </lineage>
</organism>
<protein>
    <submittedName>
        <fullName evidence="2">Uncharacterized protein</fullName>
    </submittedName>
</protein>
<dbReference type="GeneID" id="54293205"/>
<accession>A0A6A6AUW3</accession>
<dbReference type="AlphaFoldDB" id="A0A6A6AUW3"/>
<dbReference type="EMBL" id="ML995555">
    <property type="protein sequence ID" value="KAF2135729.1"/>
    <property type="molecule type" value="Genomic_DNA"/>
</dbReference>
<proteinExistence type="predicted"/>
<evidence type="ECO:0000313" key="3">
    <source>
        <dbReference type="Proteomes" id="UP000799438"/>
    </source>
</evidence>
<feature type="region of interest" description="Disordered" evidence="1">
    <location>
        <begin position="231"/>
        <end position="253"/>
    </location>
</feature>
<name>A0A6A6AUW3_9PEZI</name>
<dbReference type="RefSeq" id="XP_033391447.1">
    <property type="nucleotide sequence ID" value="XM_033535709.1"/>
</dbReference>
<keyword evidence="3" id="KW-1185">Reference proteome</keyword>
<reference evidence="2" key="1">
    <citation type="journal article" date="2020" name="Stud. Mycol.">
        <title>101 Dothideomycetes genomes: a test case for predicting lifestyles and emergence of pathogens.</title>
        <authorList>
            <person name="Haridas S."/>
            <person name="Albert R."/>
            <person name="Binder M."/>
            <person name="Bloem J."/>
            <person name="Labutti K."/>
            <person name="Salamov A."/>
            <person name="Andreopoulos B."/>
            <person name="Baker S."/>
            <person name="Barry K."/>
            <person name="Bills G."/>
            <person name="Bluhm B."/>
            <person name="Cannon C."/>
            <person name="Castanera R."/>
            <person name="Culley D."/>
            <person name="Daum C."/>
            <person name="Ezra D."/>
            <person name="Gonzalez J."/>
            <person name="Henrissat B."/>
            <person name="Kuo A."/>
            <person name="Liang C."/>
            <person name="Lipzen A."/>
            <person name="Lutzoni F."/>
            <person name="Magnuson J."/>
            <person name="Mondo S."/>
            <person name="Nolan M."/>
            <person name="Ohm R."/>
            <person name="Pangilinan J."/>
            <person name="Park H.-J."/>
            <person name="Ramirez L."/>
            <person name="Alfaro M."/>
            <person name="Sun H."/>
            <person name="Tritt A."/>
            <person name="Yoshinaga Y."/>
            <person name="Zwiers L.-H."/>
            <person name="Turgeon B."/>
            <person name="Goodwin S."/>
            <person name="Spatafora J."/>
            <person name="Crous P."/>
            <person name="Grigoriev I."/>
        </authorList>
    </citation>
    <scope>NUCLEOTIDE SEQUENCE</scope>
    <source>
        <strain evidence="2">CBS 121167</strain>
    </source>
</reference>
<gene>
    <name evidence="2" type="ORF">K452DRAFT_165118</name>
</gene>
<dbReference type="Proteomes" id="UP000799438">
    <property type="component" value="Unassembled WGS sequence"/>
</dbReference>
<evidence type="ECO:0000256" key="1">
    <source>
        <dbReference type="SAM" id="MobiDB-lite"/>
    </source>
</evidence>